<evidence type="ECO:0000313" key="4">
    <source>
        <dbReference type="Proteomes" id="UP000295124"/>
    </source>
</evidence>
<keyword evidence="4" id="KW-1185">Reference proteome</keyword>
<sequence length="300" mass="32678">MSTTLSPEIVRPVIEVGVDGAWREAGALEWALHESLLRREPLHAVHVVENKTQRTRYYEPVVTAQSETDLVNDVREWLKANGEDLDHQVELIAGSPAVSLTSTALRSRMLVVGRRGMGIFKRLLLGSTSEVAAGRGHGPVVVVPAGWTPPSGSAPVVVALDDSGENDPAIEFAVELAVERRVPLWLVHAWDLPAVYGWNPAMDMAVGEDWTATVDRHFEAVAQQWRHKYPELEIVLDVRRGHAVENLLKAAEAVHAQVLVLGGHHRAHLPSVLLGSVVRGVLQHAICPVAVVHCAQPDSA</sequence>
<evidence type="ECO:0000259" key="2">
    <source>
        <dbReference type="Pfam" id="PF00582"/>
    </source>
</evidence>
<dbReference type="OrthoDB" id="3819459at2"/>
<evidence type="ECO:0000256" key="1">
    <source>
        <dbReference type="ARBA" id="ARBA00008791"/>
    </source>
</evidence>
<dbReference type="InterPro" id="IPR006015">
    <property type="entry name" value="Universal_stress_UspA"/>
</dbReference>
<proteinExistence type="inferred from homology"/>
<evidence type="ECO:0000313" key="3">
    <source>
        <dbReference type="EMBL" id="TDD60657.1"/>
    </source>
</evidence>
<reference evidence="3 4" key="1">
    <citation type="submission" date="2019-03" db="EMBL/GenBank/DDBJ databases">
        <title>Draft genome sequences of novel Actinobacteria.</title>
        <authorList>
            <person name="Sahin N."/>
            <person name="Ay H."/>
            <person name="Saygin H."/>
        </authorList>
    </citation>
    <scope>NUCLEOTIDE SEQUENCE [LARGE SCALE GENOMIC DNA]</scope>
    <source>
        <strain evidence="3 4">JCM 13523</strain>
    </source>
</reference>
<dbReference type="PRINTS" id="PR01438">
    <property type="entry name" value="UNVRSLSTRESS"/>
</dbReference>
<dbReference type="InterPro" id="IPR006016">
    <property type="entry name" value="UspA"/>
</dbReference>
<dbReference type="EMBL" id="SMKX01000022">
    <property type="protein sequence ID" value="TDD60657.1"/>
    <property type="molecule type" value="Genomic_DNA"/>
</dbReference>
<dbReference type="SUPFAM" id="SSF52402">
    <property type="entry name" value="Adenine nucleotide alpha hydrolases-like"/>
    <property type="match status" value="2"/>
</dbReference>
<feature type="domain" description="UspA" evidence="2">
    <location>
        <begin position="155"/>
        <end position="293"/>
    </location>
</feature>
<dbReference type="Proteomes" id="UP000295124">
    <property type="component" value="Unassembled WGS sequence"/>
</dbReference>
<dbReference type="Pfam" id="PF00582">
    <property type="entry name" value="Usp"/>
    <property type="match status" value="2"/>
</dbReference>
<organism evidence="3 4">
    <name type="scientific">Kribbella antibiotica</name>
    <dbReference type="NCBI Taxonomy" id="190195"/>
    <lineage>
        <taxon>Bacteria</taxon>
        <taxon>Bacillati</taxon>
        <taxon>Actinomycetota</taxon>
        <taxon>Actinomycetes</taxon>
        <taxon>Propionibacteriales</taxon>
        <taxon>Kribbellaceae</taxon>
        <taxon>Kribbella</taxon>
    </lineage>
</organism>
<comment type="similarity">
    <text evidence="1">Belongs to the universal stress protein A family.</text>
</comment>
<dbReference type="Gene3D" id="3.40.50.620">
    <property type="entry name" value="HUPs"/>
    <property type="match status" value="2"/>
</dbReference>
<dbReference type="PANTHER" id="PTHR46553:SF3">
    <property type="entry name" value="ADENINE NUCLEOTIDE ALPHA HYDROLASES-LIKE SUPERFAMILY PROTEIN"/>
    <property type="match status" value="1"/>
</dbReference>
<dbReference type="RefSeq" id="WP_132166982.1">
    <property type="nucleotide sequence ID" value="NZ_SMKX01000022.1"/>
</dbReference>
<dbReference type="PANTHER" id="PTHR46553">
    <property type="entry name" value="ADENINE NUCLEOTIDE ALPHA HYDROLASES-LIKE SUPERFAMILY PROTEIN"/>
    <property type="match status" value="1"/>
</dbReference>
<dbReference type="AlphaFoldDB" id="A0A4V2YQ41"/>
<dbReference type="InterPro" id="IPR014729">
    <property type="entry name" value="Rossmann-like_a/b/a_fold"/>
</dbReference>
<name>A0A4V2YQ41_9ACTN</name>
<gene>
    <name evidence="3" type="ORF">E1263_10280</name>
</gene>
<feature type="domain" description="UspA" evidence="2">
    <location>
        <begin position="16"/>
        <end position="144"/>
    </location>
</feature>
<protein>
    <submittedName>
        <fullName evidence="3">Universal stress protein</fullName>
    </submittedName>
</protein>
<accession>A0A4V2YQ41</accession>
<comment type="caution">
    <text evidence="3">The sequence shown here is derived from an EMBL/GenBank/DDBJ whole genome shotgun (WGS) entry which is preliminary data.</text>
</comment>